<protein>
    <submittedName>
        <fullName evidence="8">Cold shock domain protein</fullName>
    </submittedName>
</protein>
<keyword evidence="9" id="KW-1185">Reference proteome</keyword>
<dbReference type="InterPro" id="IPR019844">
    <property type="entry name" value="CSD_CS"/>
</dbReference>
<dbReference type="GO" id="GO:0051252">
    <property type="term" value="P:regulation of RNA metabolic process"/>
    <property type="evidence" value="ECO:0007669"/>
    <property type="project" value="UniProtKB-ARBA"/>
</dbReference>
<gene>
    <name evidence="8" type="ordered locus">BMQ_pBM70125</name>
</gene>
<sequence length="130" mass="14415">MKLLKVLFSLFAINPTTCYTADNLFLFGILRKEKTLIRSFYLEIVCLGKIGNTFVEYSTAGGNIMTQGTVKWFNADKGFGFIEIEGGDDVFVHFSAIQGEGFKSLEEGQKVTFDIEQGQRGAQAANVHKS</sequence>
<dbReference type="PROSITE" id="PS51857">
    <property type="entry name" value="CSD_2"/>
    <property type="match status" value="1"/>
</dbReference>
<dbReference type="PROSITE" id="PS00352">
    <property type="entry name" value="CSD_1"/>
    <property type="match status" value="1"/>
</dbReference>
<dbReference type="AlphaFoldDB" id="D5E4E1"/>
<evidence type="ECO:0000313" key="8">
    <source>
        <dbReference type="EMBL" id="ADE72666.1"/>
    </source>
</evidence>
<dbReference type="CDD" id="cd04458">
    <property type="entry name" value="CSP_CDS"/>
    <property type="match status" value="1"/>
</dbReference>
<dbReference type="EMBL" id="CP001990">
    <property type="protein sequence ID" value="ADE72666.1"/>
    <property type="molecule type" value="Genomic_DNA"/>
</dbReference>
<dbReference type="FunFam" id="2.40.50.140:FF:000006">
    <property type="entry name" value="Cold shock protein CspC"/>
    <property type="match status" value="1"/>
</dbReference>
<evidence type="ECO:0000256" key="5">
    <source>
        <dbReference type="ARBA" id="ARBA00023163"/>
    </source>
</evidence>
<dbReference type="SMART" id="SM00357">
    <property type="entry name" value="CSP"/>
    <property type="match status" value="1"/>
</dbReference>
<organism evidence="8 9">
    <name type="scientific">Priestia megaterium (strain ATCC 12872 / QMB1551)</name>
    <name type="common">Bacillus megaterium</name>
    <dbReference type="NCBI Taxonomy" id="545693"/>
    <lineage>
        <taxon>Bacteria</taxon>
        <taxon>Bacillati</taxon>
        <taxon>Bacillota</taxon>
        <taxon>Bacilli</taxon>
        <taxon>Bacillales</taxon>
        <taxon>Bacillaceae</taxon>
        <taxon>Priestia</taxon>
    </lineage>
</organism>
<dbReference type="GO" id="GO:0010468">
    <property type="term" value="P:regulation of gene expression"/>
    <property type="evidence" value="ECO:0007669"/>
    <property type="project" value="UniProtKB-ARBA"/>
</dbReference>
<keyword evidence="5" id="KW-0804">Transcription</keyword>
<dbReference type="Proteomes" id="UP000000935">
    <property type="component" value="Plasmid pBM700"/>
</dbReference>
<geneLocation type="plasmid" evidence="8 9">
    <name>pBM700</name>
</geneLocation>
<feature type="domain" description="CSD" evidence="7">
    <location>
        <begin position="65"/>
        <end position="129"/>
    </location>
</feature>
<dbReference type="HOGENOM" id="CLU_159141_0_0_9"/>
<keyword evidence="4" id="KW-0010">Activator</keyword>
<dbReference type="SUPFAM" id="SSF50249">
    <property type="entry name" value="Nucleic acid-binding proteins"/>
    <property type="match status" value="1"/>
</dbReference>
<dbReference type="Pfam" id="PF00313">
    <property type="entry name" value="CSD"/>
    <property type="match status" value="1"/>
</dbReference>
<evidence type="ECO:0000256" key="4">
    <source>
        <dbReference type="ARBA" id="ARBA00023159"/>
    </source>
</evidence>
<dbReference type="PANTHER" id="PTHR11544">
    <property type="entry name" value="COLD SHOCK DOMAIN CONTAINING PROTEINS"/>
    <property type="match status" value="1"/>
</dbReference>
<keyword evidence="3" id="KW-0805">Transcription regulation</keyword>
<dbReference type="InterPro" id="IPR050181">
    <property type="entry name" value="Cold_shock_domain"/>
</dbReference>
<keyword evidence="2" id="KW-0963">Cytoplasm</keyword>
<dbReference type="PRINTS" id="PR00050">
    <property type="entry name" value="COLDSHOCK"/>
</dbReference>
<dbReference type="Gene3D" id="6.20.370.130">
    <property type="match status" value="1"/>
</dbReference>
<evidence type="ECO:0000256" key="1">
    <source>
        <dbReference type="ARBA" id="ARBA00004496"/>
    </source>
</evidence>
<dbReference type="GO" id="GO:0003676">
    <property type="term" value="F:nucleic acid binding"/>
    <property type="evidence" value="ECO:0007669"/>
    <property type="project" value="InterPro"/>
</dbReference>
<dbReference type="GO" id="GO:0005737">
    <property type="term" value="C:cytoplasm"/>
    <property type="evidence" value="ECO:0007669"/>
    <property type="project" value="UniProtKB-SubCell"/>
</dbReference>
<dbReference type="eggNOG" id="COG1278">
    <property type="taxonomic scope" value="Bacteria"/>
</dbReference>
<dbReference type="KEGG" id="bmq:BMQ_pBM70125"/>
<dbReference type="InterPro" id="IPR011129">
    <property type="entry name" value="CSD"/>
</dbReference>
<dbReference type="Gene3D" id="2.40.50.140">
    <property type="entry name" value="Nucleic acid-binding proteins"/>
    <property type="match status" value="1"/>
</dbReference>
<evidence type="ECO:0000256" key="3">
    <source>
        <dbReference type="ARBA" id="ARBA00023015"/>
    </source>
</evidence>
<comment type="subcellular location">
    <subcellularLocation>
        <location evidence="1 6">Cytoplasm</location>
    </subcellularLocation>
</comment>
<dbReference type="InterPro" id="IPR012340">
    <property type="entry name" value="NA-bd_OB-fold"/>
</dbReference>
<reference evidence="8 9" key="1">
    <citation type="journal article" date="2011" name="J. Bacteriol.">
        <title>Genome sequences of the biotechnologically important Bacillus megaterium strains QM B1551 and DSM319.</title>
        <authorList>
            <person name="Eppinger M."/>
            <person name="Bunk B."/>
            <person name="Johns M.A."/>
            <person name="Edirisinghe J.N."/>
            <person name="Kutumbaka K.K."/>
            <person name="Koenig S.S."/>
            <person name="Huot Creasy H."/>
            <person name="Rosovitz M.J."/>
            <person name="Riley D.R."/>
            <person name="Daugherty S."/>
            <person name="Martin M."/>
            <person name="Elbourne L.D."/>
            <person name="Paulsen I."/>
            <person name="Biedendieck R."/>
            <person name="Braun C."/>
            <person name="Grayburn S."/>
            <person name="Dhingra S."/>
            <person name="Lukyanchuk V."/>
            <person name="Ball B."/>
            <person name="Ul-Qamar R."/>
            <person name="Seibel J."/>
            <person name="Bremer E."/>
            <person name="Jahn D."/>
            <person name="Ravel J."/>
            <person name="Vary P.S."/>
        </authorList>
    </citation>
    <scope>NUCLEOTIDE SEQUENCE [LARGE SCALE GENOMIC DNA]</scope>
    <source>
        <strain evidence="9">ATCC 12872 / QMB1551</strain>
        <plasmid evidence="8">pBM700</plasmid>
    </source>
</reference>
<dbReference type="InterPro" id="IPR002059">
    <property type="entry name" value="CSP_DNA-bd"/>
</dbReference>
<evidence type="ECO:0000256" key="2">
    <source>
        <dbReference type="ARBA" id="ARBA00022490"/>
    </source>
</evidence>
<accession>D5E4E1</accession>
<name>D5E4E1_PRIM1</name>
<evidence type="ECO:0000259" key="7">
    <source>
        <dbReference type="PROSITE" id="PS51857"/>
    </source>
</evidence>
<keyword evidence="8" id="KW-0614">Plasmid</keyword>
<evidence type="ECO:0000313" key="9">
    <source>
        <dbReference type="Proteomes" id="UP000000935"/>
    </source>
</evidence>
<evidence type="ECO:0000256" key="6">
    <source>
        <dbReference type="RuleBase" id="RU000408"/>
    </source>
</evidence>
<proteinExistence type="predicted"/>